<dbReference type="STRING" id="697281.Mahau_2442"/>
<dbReference type="KEGG" id="mas:Mahau_2442"/>
<dbReference type="AlphaFoldDB" id="F3ZWY1"/>
<sequence length="73" mass="8443">MSRKASNRSNKPSRRLEAVYIGGKACCPLCRTRHFSPIREYSLADANHRDIGMFRFVVDCQDCGNKIIYYKNI</sequence>
<name>F3ZWY1_MAHA5</name>
<reference evidence="2" key="1">
    <citation type="submission" date="2010-11" db="EMBL/GenBank/DDBJ databases">
        <title>The complete genome of Mahella australiensis DSM 15567.</title>
        <authorList>
            <consortium name="US DOE Joint Genome Institute (JGI-PGF)"/>
            <person name="Lucas S."/>
            <person name="Copeland A."/>
            <person name="Lapidus A."/>
            <person name="Bruce D."/>
            <person name="Goodwin L."/>
            <person name="Pitluck S."/>
            <person name="Kyrpides N."/>
            <person name="Mavromatis K."/>
            <person name="Pagani I."/>
            <person name="Ivanova N."/>
            <person name="Teshima H."/>
            <person name="Brettin T."/>
            <person name="Detter J.C."/>
            <person name="Han C."/>
            <person name="Tapia R."/>
            <person name="Land M."/>
            <person name="Hauser L."/>
            <person name="Markowitz V."/>
            <person name="Cheng J.-F."/>
            <person name="Hugenholtz P."/>
            <person name="Woyke T."/>
            <person name="Wu D."/>
            <person name="Spring S."/>
            <person name="Pukall R."/>
            <person name="Steenblock K."/>
            <person name="Schneider S."/>
            <person name="Klenk H.-P."/>
            <person name="Eisen J.A."/>
        </authorList>
    </citation>
    <scope>NUCLEOTIDE SEQUENCE [LARGE SCALE GENOMIC DNA]</scope>
    <source>
        <strain evidence="2">DSM 15567 / CIP 107919 / 50-1 BON</strain>
    </source>
</reference>
<evidence type="ECO:0000313" key="1">
    <source>
        <dbReference type="EMBL" id="AEE97603.1"/>
    </source>
</evidence>
<protein>
    <submittedName>
        <fullName evidence="1">Uncharacterized protein</fullName>
    </submittedName>
</protein>
<dbReference type="EMBL" id="CP002360">
    <property type="protein sequence ID" value="AEE97603.1"/>
    <property type="molecule type" value="Genomic_DNA"/>
</dbReference>
<dbReference type="HOGENOM" id="CLU_2700384_0_0_9"/>
<reference evidence="1 2" key="2">
    <citation type="journal article" date="2011" name="Stand. Genomic Sci.">
        <title>Complete genome sequence of Mahella australiensis type strain (50-1 BON).</title>
        <authorList>
            <person name="Sikorski J."/>
            <person name="Teshima H."/>
            <person name="Nolan M."/>
            <person name="Lucas S."/>
            <person name="Hammon N."/>
            <person name="Deshpande S."/>
            <person name="Cheng J.F."/>
            <person name="Pitluck S."/>
            <person name="Liolios K."/>
            <person name="Pagani I."/>
            <person name="Ivanova N."/>
            <person name="Huntemann M."/>
            <person name="Mavromatis K."/>
            <person name="Ovchinikova G."/>
            <person name="Pati A."/>
            <person name="Tapia R."/>
            <person name="Han C."/>
            <person name="Goodwin L."/>
            <person name="Chen A."/>
            <person name="Palaniappan K."/>
            <person name="Land M."/>
            <person name="Hauser L."/>
            <person name="Ngatchou-Djao O.D."/>
            <person name="Rohde M."/>
            <person name="Pukall R."/>
            <person name="Spring S."/>
            <person name="Abt B."/>
            <person name="Goker M."/>
            <person name="Detter J.C."/>
            <person name="Woyke T."/>
            <person name="Bristow J."/>
            <person name="Markowitz V."/>
            <person name="Hugenholtz P."/>
            <person name="Eisen J.A."/>
            <person name="Kyrpides N.C."/>
            <person name="Klenk H.P."/>
            <person name="Lapidus A."/>
        </authorList>
    </citation>
    <scope>NUCLEOTIDE SEQUENCE [LARGE SCALE GENOMIC DNA]</scope>
    <source>
        <strain evidence="2">DSM 15567 / CIP 107919 / 50-1 BON</strain>
    </source>
</reference>
<gene>
    <name evidence="1" type="ordered locus">Mahau_2442</name>
</gene>
<organism evidence="1 2">
    <name type="scientific">Mahella australiensis (strain DSM 15567 / CIP 107919 / 50-1 BON)</name>
    <dbReference type="NCBI Taxonomy" id="697281"/>
    <lineage>
        <taxon>Bacteria</taxon>
        <taxon>Bacillati</taxon>
        <taxon>Bacillota</taxon>
        <taxon>Clostridia</taxon>
        <taxon>Thermoanaerobacterales</taxon>
        <taxon>Thermoanaerobacterales Family IV. Incertae Sedis</taxon>
        <taxon>Mahella</taxon>
    </lineage>
</organism>
<dbReference type="Proteomes" id="UP000008457">
    <property type="component" value="Chromosome"/>
</dbReference>
<proteinExistence type="predicted"/>
<evidence type="ECO:0000313" key="2">
    <source>
        <dbReference type="Proteomes" id="UP000008457"/>
    </source>
</evidence>
<accession>F3ZWY1</accession>
<keyword evidence="2" id="KW-1185">Reference proteome</keyword>